<proteinExistence type="inferred from homology"/>
<accession>A0AAN7CY88</accession>
<evidence type="ECO:0000256" key="3">
    <source>
        <dbReference type="ARBA" id="ARBA00023125"/>
    </source>
</evidence>
<dbReference type="PANTHER" id="PTHR28605">
    <property type="entry name" value="CTF8, CHROMOSOME TRANSMISSION FIDELITY FACTOR 8 HOMOLOG (S. CEREVISIAE)"/>
    <property type="match status" value="1"/>
</dbReference>
<comment type="caution">
    <text evidence="8">The sequence shown here is derived from an EMBL/GenBank/DDBJ whole genome shotgun (WGS) entry which is preliminary data.</text>
</comment>
<dbReference type="PANTHER" id="PTHR28605:SF1">
    <property type="entry name" value="CHROMOSOME TRANSMISSION FIDELITY FACTOR 8"/>
    <property type="match status" value="1"/>
</dbReference>
<dbReference type="EMBL" id="MU857616">
    <property type="protein sequence ID" value="KAK4250076.1"/>
    <property type="molecule type" value="Genomic_DNA"/>
</dbReference>
<protein>
    <submittedName>
        <fullName evidence="8">Ctf8-domain-containing protein</fullName>
    </submittedName>
</protein>
<keyword evidence="3" id="KW-0238">DNA-binding</keyword>
<feature type="region of interest" description="Disordered" evidence="7">
    <location>
        <begin position="59"/>
        <end position="80"/>
    </location>
</feature>
<dbReference type="GO" id="GO:0003677">
    <property type="term" value="F:DNA binding"/>
    <property type="evidence" value="ECO:0007669"/>
    <property type="project" value="UniProtKB-KW"/>
</dbReference>
<dbReference type="GO" id="GO:0031390">
    <property type="term" value="C:Ctf18 RFC-like complex"/>
    <property type="evidence" value="ECO:0007669"/>
    <property type="project" value="InterPro"/>
</dbReference>
<feature type="region of interest" description="Disordered" evidence="7">
    <location>
        <begin position="1"/>
        <end position="36"/>
    </location>
</feature>
<evidence type="ECO:0000256" key="5">
    <source>
        <dbReference type="ARBA" id="ARBA00023306"/>
    </source>
</evidence>
<name>A0AAN7CY88_9PEZI</name>
<dbReference type="Proteomes" id="UP001303647">
    <property type="component" value="Unassembled WGS sequence"/>
</dbReference>
<organism evidence="8 9">
    <name type="scientific">Corynascus novoguineensis</name>
    <dbReference type="NCBI Taxonomy" id="1126955"/>
    <lineage>
        <taxon>Eukaryota</taxon>
        <taxon>Fungi</taxon>
        <taxon>Dikarya</taxon>
        <taxon>Ascomycota</taxon>
        <taxon>Pezizomycotina</taxon>
        <taxon>Sordariomycetes</taxon>
        <taxon>Sordariomycetidae</taxon>
        <taxon>Sordariales</taxon>
        <taxon>Chaetomiaceae</taxon>
        <taxon>Corynascus</taxon>
    </lineage>
</organism>
<dbReference type="GO" id="GO:0006260">
    <property type="term" value="P:DNA replication"/>
    <property type="evidence" value="ECO:0007669"/>
    <property type="project" value="UniProtKB-KW"/>
</dbReference>
<keyword evidence="5" id="KW-0131">Cell cycle</keyword>
<comment type="similarity">
    <text evidence="6">Belongs to the CTF8 family.</text>
</comment>
<sequence length="182" mass="19501">MSIPAQAIPLHPRPLNSTTSHNTTPLPSPQNPLPPLLQTPSGLALLELQGTINLPPFPPDTAPTSPAFGAAAKASSSPSSALPTIPIGRLHFPDYDGSTSGDSTVWTKRVWMYVGEHQRLHGEVKKLPRAIAVLRRRRGALKLGDDRDQEGTSTEELEVVEIVKWKVVFSSRPEPVGAAVGS</sequence>
<feature type="compositionally biased region" description="Low complexity" evidence="7">
    <location>
        <begin position="62"/>
        <end position="80"/>
    </location>
</feature>
<dbReference type="AlphaFoldDB" id="A0AAN7CY88"/>
<evidence type="ECO:0000256" key="7">
    <source>
        <dbReference type="SAM" id="MobiDB-lite"/>
    </source>
</evidence>
<evidence type="ECO:0000256" key="2">
    <source>
        <dbReference type="ARBA" id="ARBA00022705"/>
    </source>
</evidence>
<keyword evidence="2" id="KW-0235">DNA replication</keyword>
<evidence type="ECO:0000256" key="6">
    <source>
        <dbReference type="ARBA" id="ARBA00038447"/>
    </source>
</evidence>
<dbReference type="Pfam" id="PF09696">
    <property type="entry name" value="Ctf8"/>
    <property type="match status" value="1"/>
</dbReference>
<reference evidence="8" key="2">
    <citation type="submission" date="2023-05" db="EMBL/GenBank/DDBJ databases">
        <authorList>
            <consortium name="Lawrence Berkeley National Laboratory"/>
            <person name="Steindorff A."/>
            <person name="Hensen N."/>
            <person name="Bonometti L."/>
            <person name="Westerberg I."/>
            <person name="Brannstrom I.O."/>
            <person name="Guillou S."/>
            <person name="Cros-Aarteil S."/>
            <person name="Calhoun S."/>
            <person name="Haridas S."/>
            <person name="Kuo A."/>
            <person name="Mondo S."/>
            <person name="Pangilinan J."/>
            <person name="Riley R."/>
            <person name="Labutti K."/>
            <person name="Andreopoulos B."/>
            <person name="Lipzen A."/>
            <person name="Chen C."/>
            <person name="Yanf M."/>
            <person name="Daum C."/>
            <person name="Ng V."/>
            <person name="Clum A."/>
            <person name="Ohm R."/>
            <person name="Martin F."/>
            <person name="Silar P."/>
            <person name="Natvig D."/>
            <person name="Lalanne C."/>
            <person name="Gautier V."/>
            <person name="Ament-Velasquez S.L."/>
            <person name="Kruys A."/>
            <person name="Hutchinson M.I."/>
            <person name="Powell A.J."/>
            <person name="Barry K."/>
            <person name="Miller A.N."/>
            <person name="Grigoriev I.V."/>
            <person name="Debuchy R."/>
            <person name="Gladieux P."/>
            <person name="Thoren M.H."/>
            <person name="Johannesson H."/>
        </authorList>
    </citation>
    <scope>NUCLEOTIDE SEQUENCE</scope>
    <source>
        <strain evidence="8">CBS 359.72</strain>
    </source>
</reference>
<dbReference type="InterPro" id="IPR018607">
    <property type="entry name" value="Ctf8"/>
</dbReference>
<keyword evidence="9" id="KW-1185">Reference proteome</keyword>
<dbReference type="GO" id="GO:0007064">
    <property type="term" value="P:mitotic sister chromatid cohesion"/>
    <property type="evidence" value="ECO:0007669"/>
    <property type="project" value="InterPro"/>
</dbReference>
<keyword evidence="4" id="KW-0539">Nucleus</keyword>
<comment type="subcellular location">
    <subcellularLocation>
        <location evidence="1">Nucleus</location>
    </subcellularLocation>
</comment>
<gene>
    <name evidence="8" type="ORF">C7999DRAFT_29319</name>
</gene>
<feature type="compositionally biased region" description="Pro residues" evidence="7">
    <location>
        <begin position="26"/>
        <end position="36"/>
    </location>
</feature>
<evidence type="ECO:0000256" key="1">
    <source>
        <dbReference type="ARBA" id="ARBA00004123"/>
    </source>
</evidence>
<evidence type="ECO:0000256" key="4">
    <source>
        <dbReference type="ARBA" id="ARBA00023242"/>
    </source>
</evidence>
<evidence type="ECO:0000313" key="9">
    <source>
        <dbReference type="Proteomes" id="UP001303647"/>
    </source>
</evidence>
<evidence type="ECO:0000313" key="8">
    <source>
        <dbReference type="EMBL" id="KAK4250076.1"/>
    </source>
</evidence>
<reference evidence="8" key="1">
    <citation type="journal article" date="2023" name="Mol. Phylogenet. Evol.">
        <title>Genome-scale phylogeny and comparative genomics of the fungal order Sordariales.</title>
        <authorList>
            <person name="Hensen N."/>
            <person name="Bonometti L."/>
            <person name="Westerberg I."/>
            <person name="Brannstrom I.O."/>
            <person name="Guillou S."/>
            <person name="Cros-Aarteil S."/>
            <person name="Calhoun S."/>
            <person name="Haridas S."/>
            <person name="Kuo A."/>
            <person name="Mondo S."/>
            <person name="Pangilinan J."/>
            <person name="Riley R."/>
            <person name="LaButti K."/>
            <person name="Andreopoulos B."/>
            <person name="Lipzen A."/>
            <person name="Chen C."/>
            <person name="Yan M."/>
            <person name="Daum C."/>
            <person name="Ng V."/>
            <person name="Clum A."/>
            <person name="Steindorff A."/>
            <person name="Ohm R.A."/>
            <person name="Martin F."/>
            <person name="Silar P."/>
            <person name="Natvig D.O."/>
            <person name="Lalanne C."/>
            <person name="Gautier V."/>
            <person name="Ament-Velasquez S.L."/>
            <person name="Kruys A."/>
            <person name="Hutchinson M.I."/>
            <person name="Powell A.J."/>
            <person name="Barry K."/>
            <person name="Miller A.N."/>
            <person name="Grigoriev I.V."/>
            <person name="Debuchy R."/>
            <person name="Gladieux P."/>
            <person name="Hiltunen Thoren M."/>
            <person name="Johannesson H."/>
        </authorList>
    </citation>
    <scope>NUCLEOTIDE SEQUENCE</scope>
    <source>
        <strain evidence="8">CBS 359.72</strain>
    </source>
</reference>